<dbReference type="Proteomes" id="UP000185904">
    <property type="component" value="Unassembled WGS sequence"/>
</dbReference>
<evidence type="ECO:0000313" key="1">
    <source>
        <dbReference type="EMBL" id="OAL30141.1"/>
    </source>
</evidence>
<sequence length="106" mass="12345">MAEFRQQEMFLTSPSETTRSAMVEENWNNGSFWFFHALETTKGFYNMSKQNVMPRFSGDDSSEFPDISLYWSSDVDKMIRSKLDERERYLQRLSLAAVSTDSDSDG</sequence>
<dbReference type="AlphaFoldDB" id="A0A178CMU6"/>
<keyword evidence="2" id="KW-1185">Reference proteome</keyword>
<protein>
    <submittedName>
        <fullName evidence="1">Uncharacterized protein</fullName>
    </submittedName>
</protein>
<dbReference type="RefSeq" id="XP_022496875.1">
    <property type="nucleotide sequence ID" value="XM_022647131.1"/>
</dbReference>
<dbReference type="OrthoDB" id="3645574at2759"/>
<organism evidence="1 2">
    <name type="scientific">Fonsecaea nubica</name>
    <dbReference type="NCBI Taxonomy" id="856822"/>
    <lineage>
        <taxon>Eukaryota</taxon>
        <taxon>Fungi</taxon>
        <taxon>Dikarya</taxon>
        <taxon>Ascomycota</taxon>
        <taxon>Pezizomycotina</taxon>
        <taxon>Eurotiomycetes</taxon>
        <taxon>Chaetothyriomycetidae</taxon>
        <taxon>Chaetothyriales</taxon>
        <taxon>Herpotrichiellaceae</taxon>
        <taxon>Fonsecaea</taxon>
    </lineage>
</organism>
<dbReference type="GeneID" id="34592259"/>
<comment type="caution">
    <text evidence="1">The sequence shown here is derived from an EMBL/GenBank/DDBJ whole genome shotgun (WGS) entry which is preliminary data.</text>
</comment>
<accession>A0A178CMU6</accession>
<gene>
    <name evidence="1" type="ORF">AYO20_08857</name>
</gene>
<reference evidence="1 2" key="1">
    <citation type="submission" date="2016-03" db="EMBL/GenBank/DDBJ databases">
        <title>The draft genome sequence of Fonsecaea nubica causative agent of cutaneous subcutaneous infection in human host.</title>
        <authorList>
            <person name="Costa F."/>
            <person name="Sybren D.H."/>
            <person name="Raittz R.T."/>
            <person name="Weiss V.A."/>
            <person name="Leao A.C."/>
            <person name="Gomes R."/>
            <person name="De Souza E.M."/>
            <person name="Pedrosa F.O."/>
            <person name="Steffens M.B."/>
            <person name="Bombassaro A."/>
            <person name="Tadra-Sfeir M.Z."/>
            <person name="Moreno L.F."/>
            <person name="Najafzadeh M.J."/>
            <person name="Felipe M.S."/>
            <person name="Teixeira M."/>
            <person name="Sun J."/>
            <person name="Xi L."/>
            <person name="Castro M.A."/>
            <person name="Vicente V.A."/>
        </authorList>
    </citation>
    <scope>NUCLEOTIDE SEQUENCE [LARGE SCALE GENOMIC DNA]</scope>
    <source>
        <strain evidence="1 2">CBS 269.64</strain>
    </source>
</reference>
<proteinExistence type="predicted"/>
<name>A0A178CMU6_9EURO</name>
<evidence type="ECO:0000313" key="2">
    <source>
        <dbReference type="Proteomes" id="UP000185904"/>
    </source>
</evidence>
<dbReference type="EMBL" id="LVCJ01000075">
    <property type="protein sequence ID" value="OAL30141.1"/>
    <property type="molecule type" value="Genomic_DNA"/>
</dbReference>